<dbReference type="Proteomes" id="UP001165960">
    <property type="component" value="Unassembled WGS sequence"/>
</dbReference>
<dbReference type="EMBL" id="QTSX02004407">
    <property type="protein sequence ID" value="KAJ9064862.1"/>
    <property type="molecule type" value="Genomic_DNA"/>
</dbReference>
<evidence type="ECO:0000313" key="2">
    <source>
        <dbReference type="Proteomes" id="UP001165960"/>
    </source>
</evidence>
<gene>
    <name evidence="1" type="ORF">DSO57_1025800</name>
</gene>
<evidence type="ECO:0000313" key="1">
    <source>
        <dbReference type="EMBL" id="KAJ9064862.1"/>
    </source>
</evidence>
<keyword evidence="2" id="KW-1185">Reference proteome</keyword>
<sequence>MDCLHPSFSLLPDHVLERIFYYLDIPNGSGLHLVCREVYGLILPMLLQVHTLGNVGSMEYRRFLLKNSKHIRGLIIKDIALFSFLQEAELCFHEIFSNLRSISLRGQVASSYGDWEAFCRQCFELKLLKHISLCGMESDETHIDKCDAIDYRSESDEESNPDFDIYTPYTGLIPLMPKLQSFYTSFFPLSLISHIRSSHSMKKLAIASNCYRPLFLKLRKLIPAKEVQLFNPFGPIISSTDATNQTWVYSSYSKTHYYWRLRDRVVFQESELAKRIFPNFYRIEEDTDFGLLERIMDDNPMEHCTIISVDDDEIIEDKLMGLEKIASIEMVFRGPAEICLEDSFYAAKALSLDISGNGANKFIGWAFRKFPDLQHLYIGNEIPNEMFPLEKTFESLECFYSSVPQSDEFWNQLVRNAPKLSFVYTDCIRGCYSTLKAIRPVLKILPFKTIHGTSRILEEVPAFYESLLNR</sequence>
<proteinExistence type="predicted"/>
<reference evidence="1" key="1">
    <citation type="submission" date="2022-04" db="EMBL/GenBank/DDBJ databases">
        <title>Genome of the entomopathogenic fungus Entomophthora muscae.</title>
        <authorList>
            <person name="Elya C."/>
            <person name="Lovett B.R."/>
            <person name="Lee E."/>
            <person name="Macias A.M."/>
            <person name="Hajek A.E."/>
            <person name="De Bivort B.L."/>
            <person name="Kasson M.T."/>
            <person name="De Fine Licht H.H."/>
            <person name="Stajich J.E."/>
        </authorList>
    </citation>
    <scope>NUCLEOTIDE SEQUENCE</scope>
    <source>
        <strain evidence="1">Berkeley</strain>
    </source>
</reference>
<accession>A0ACC2SRX4</accession>
<protein>
    <submittedName>
        <fullName evidence="1">Uncharacterized protein</fullName>
    </submittedName>
</protein>
<organism evidence="1 2">
    <name type="scientific">Entomophthora muscae</name>
    <dbReference type="NCBI Taxonomy" id="34485"/>
    <lineage>
        <taxon>Eukaryota</taxon>
        <taxon>Fungi</taxon>
        <taxon>Fungi incertae sedis</taxon>
        <taxon>Zoopagomycota</taxon>
        <taxon>Entomophthoromycotina</taxon>
        <taxon>Entomophthoromycetes</taxon>
        <taxon>Entomophthorales</taxon>
        <taxon>Entomophthoraceae</taxon>
        <taxon>Entomophthora</taxon>
    </lineage>
</organism>
<comment type="caution">
    <text evidence="1">The sequence shown here is derived from an EMBL/GenBank/DDBJ whole genome shotgun (WGS) entry which is preliminary data.</text>
</comment>
<name>A0ACC2SRX4_9FUNG</name>